<proteinExistence type="predicted"/>
<dbReference type="STRING" id="283909.R7VC78"/>
<evidence type="ECO:0000256" key="1">
    <source>
        <dbReference type="ARBA" id="ARBA00022527"/>
    </source>
</evidence>
<evidence type="ECO:0000313" key="7">
    <source>
        <dbReference type="EMBL" id="ELU16209.1"/>
    </source>
</evidence>
<dbReference type="HOGENOM" id="CLU_000288_63_0_1"/>
<dbReference type="InterPro" id="IPR000719">
    <property type="entry name" value="Prot_kinase_dom"/>
</dbReference>
<keyword evidence="9" id="KW-1185">Reference proteome</keyword>
<dbReference type="AlphaFoldDB" id="R7VC78"/>
<evidence type="ECO:0000256" key="5">
    <source>
        <dbReference type="ARBA" id="ARBA00022840"/>
    </source>
</evidence>
<dbReference type="Proteomes" id="UP000014760">
    <property type="component" value="Unassembled WGS sequence"/>
</dbReference>
<dbReference type="PIRSF" id="PIRSF000654">
    <property type="entry name" value="Integrin-linked_kinase"/>
    <property type="match status" value="1"/>
</dbReference>
<keyword evidence="2" id="KW-0808">Transferase</keyword>
<dbReference type="EnsemblMetazoa" id="CapteT73842">
    <property type="protein sequence ID" value="CapteP73842"/>
    <property type="gene ID" value="CapteG73842"/>
</dbReference>
<keyword evidence="1" id="KW-0723">Serine/threonine-protein kinase</keyword>
<keyword evidence="5" id="KW-0067">ATP-binding</keyword>
<reference evidence="7 9" key="2">
    <citation type="journal article" date="2013" name="Nature">
        <title>Insights into bilaterian evolution from three spiralian genomes.</title>
        <authorList>
            <person name="Simakov O."/>
            <person name="Marletaz F."/>
            <person name="Cho S.J."/>
            <person name="Edsinger-Gonzales E."/>
            <person name="Havlak P."/>
            <person name="Hellsten U."/>
            <person name="Kuo D.H."/>
            <person name="Larsson T."/>
            <person name="Lv J."/>
            <person name="Arendt D."/>
            <person name="Savage R."/>
            <person name="Osoegawa K."/>
            <person name="de Jong P."/>
            <person name="Grimwood J."/>
            <person name="Chapman J.A."/>
            <person name="Shapiro H."/>
            <person name="Aerts A."/>
            <person name="Otillar R.P."/>
            <person name="Terry A.Y."/>
            <person name="Boore J.L."/>
            <person name="Grigoriev I.V."/>
            <person name="Lindberg D.R."/>
            <person name="Seaver E.C."/>
            <person name="Weisblat D.A."/>
            <person name="Putnam N.H."/>
            <person name="Rokhsar D.S."/>
        </authorList>
    </citation>
    <scope>NUCLEOTIDE SEQUENCE</scope>
    <source>
        <strain evidence="7 9">I ESC-2004</strain>
    </source>
</reference>
<dbReference type="FunFam" id="1.10.510.10:FF:000571">
    <property type="entry name" value="Maternal embryonic leucine zipper kinase"/>
    <property type="match status" value="1"/>
</dbReference>
<dbReference type="PANTHER" id="PTHR24342">
    <property type="entry name" value="SERINE/THREONINE-PROTEIN KINASE 17"/>
    <property type="match status" value="1"/>
</dbReference>
<dbReference type="GO" id="GO:0005524">
    <property type="term" value="F:ATP binding"/>
    <property type="evidence" value="ECO:0007669"/>
    <property type="project" value="UniProtKB-KW"/>
</dbReference>
<sequence>LFRGKFAVVRRVTHRTSGKSYAAKFLRRRRMGKDCEHVAFEEVRMLETALGHPHLVHVIEVFQAPSEIIIVTEYVSGGELLRHVVWDEMIEEPLAARIVRQTLHALAYLHTHNIVHMDVKPQNILLTRSLPTFDVKLCDLGLARQVNCGQETRDLIGTPDYVAPEILNYEPIHTSCDIWYVVGVLTYVLLTGFSPFAGDNKQETFLNVSQVNLDFPDDIFSDVSSQAIDFMKQVLVRDPKKRPSATQCLNHPWFMAHASETPKPQTP</sequence>
<dbReference type="OMA" id="LSHPWLW"/>
<dbReference type="EMBL" id="AMQN01017557">
    <property type="status" value="NOT_ANNOTATED_CDS"/>
    <property type="molecule type" value="Genomic_DNA"/>
</dbReference>
<feature type="domain" description="Protein kinase" evidence="6">
    <location>
        <begin position="1"/>
        <end position="254"/>
    </location>
</feature>
<dbReference type="GO" id="GO:0043065">
    <property type="term" value="P:positive regulation of apoptotic process"/>
    <property type="evidence" value="ECO:0007669"/>
    <property type="project" value="TreeGrafter"/>
</dbReference>
<evidence type="ECO:0000256" key="4">
    <source>
        <dbReference type="ARBA" id="ARBA00022777"/>
    </source>
</evidence>
<dbReference type="Gene3D" id="3.30.200.20">
    <property type="entry name" value="Phosphorylase Kinase, domain 1"/>
    <property type="match status" value="1"/>
</dbReference>
<organism evidence="7">
    <name type="scientific">Capitella teleta</name>
    <name type="common">Polychaete worm</name>
    <dbReference type="NCBI Taxonomy" id="283909"/>
    <lineage>
        <taxon>Eukaryota</taxon>
        <taxon>Metazoa</taxon>
        <taxon>Spiralia</taxon>
        <taxon>Lophotrochozoa</taxon>
        <taxon>Annelida</taxon>
        <taxon>Polychaeta</taxon>
        <taxon>Sedentaria</taxon>
        <taxon>Scolecida</taxon>
        <taxon>Capitellidae</taxon>
        <taxon>Capitella</taxon>
    </lineage>
</organism>
<dbReference type="GO" id="GO:0004674">
    <property type="term" value="F:protein serine/threonine kinase activity"/>
    <property type="evidence" value="ECO:0007669"/>
    <property type="project" value="UniProtKB-KW"/>
</dbReference>
<name>R7VC78_CAPTE</name>
<protein>
    <recommendedName>
        <fullName evidence="6">Protein kinase domain-containing protein</fullName>
    </recommendedName>
</protein>
<reference evidence="9" key="1">
    <citation type="submission" date="2012-12" db="EMBL/GenBank/DDBJ databases">
        <authorList>
            <person name="Hellsten U."/>
            <person name="Grimwood J."/>
            <person name="Chapman J.A."/>
            <person name="Shapiro H."/>
            <person name="Aerts A."/>
            <person name="Otillar R.P."/>
            <person name="Terry A.Y."/>
            <person name="Boore J.L."/>
            <person name="Simakov O."/>
            <person name="Marletaz F."/>
            <person name="Cho S.-J."/>
            <person name="Edsinger-Gonzales E."/>
            <person name="Havlak P."/>
            <person name="Kuo D.-H."/>
            <person name="Larsson T."/>
            <person name="Lv J."/>
            <person name="Arendt D."/>
            <person name="Savage R."/>
            <person name="Osoegawa K."/>
            <person name="de Jong P."/>
            <person name="Lindberg D.R."/>
            <person name="Seaver E.C."/>
            <person name="Weisblat D.A."/>
            <person name="Putnam N.H."/>
            <person name="Grigoriev I.V."/>
            <person name="Rokhsar D.S."/>
        </authorList>
    </citation>
    <scope>NUCLEOTIDE SEQUENCE</scope>
    <source>
        <strain evidence="9">I ESC-2004</strain>
    </source>
</reference>
<feature type="non-terminal residue" evidence="7">
    <location>
        <position position="267"/>
    </location>
</feature>
<evidence type="ECO:0000313" key="9">
    <source>
        <dbReference type="Proteomes" id="UP000014760"/>
    </source>
</evidence>
<dbReference type="GO" id="GO:0005634">
    <property type="term" value="C:nucleus"/>
    <property type="evidence" value="ECO:0007669"/>
    <property type="project" value="TreeGrafter"/>
</dbReference>
<dbReference type="SUPFAM" id="SSF56112">
    <property type="entry name" value="Protein kinase-like (PK-like)"/>
    <property type="match status" value="1"/>
</dbReference>
<dbReference type="PROSITE" id="PS50011">
    <property type="entry name" value="PROTEIN_KINASE_DOM"/>
    <property type="match status" value="1"/>
</dbReference>
<dbReference type="PANTHER" id="PTHR24342:SF12">
    <property type="entry name" value="DEATH-ASSOCIATED PROTEIN KINASE RELATED"/>
    <property type="match status" value="1"/>
</dbReference>
<dbReference type="InterPro" id="IPR008271">
    <property type="entry name" value="Ser/Thr_kinase_AS"/>
</dbReference>
<dbReference type="Pfam" id="PF00069">
    <property type="entry name" value="Pkinase"/>
    <property type="match status" value="1"/>
</dbReference>
<evidence type="ECO:0000256" key="3">
    <source>
        <dbReference type="ARBA" id="ARBA00022741"/>
    </source>
</evidence>
<dbReference type="OrthoDB" id="504170at2759"/>
<gene>
    <name evidence="7" type="ORF">CAPTEDRAFT_73842</name>
</gene>
<evidence type="ECO:0000259" key="6">
    <source>
        <dbReference type="PROSITE" id="PS50011"/>
    </source>
</evidence>
<keyword evidence="4" id="KW-0418">Kinase</keyword>
<keyword evidence="3" id="KW-0547">Nucleotide-binding</keyword>
<accession>R7VC78</accession>
<dbReference type="SMART" id="SM00220">
    <property type="entry name" value="S_TKc"/>
    <property type="match status" value="1"/>
</dbReference>
<dbReference type="GO" id="GO:0035556">
    <property type="term" value="P:intracellular signal transduction"/>
    <property type="evidence" value="ECO:0007669"/>
    <property type="project" value="TreeGrafter"/>
</dbReference>
<feature type="non-terminal residue" evidence="7">
    <location>
        <position position="1"/>
    </location>
</feature>
<dbReference type="Gene3D" id="1.10.510.10">
    <property type="entry name" value="Transferase(Phosphotransferase) domain 1"/>
    <property type="match status" value="1"/>
</dbReference>
<dbReference type="EMBL" id="KB293253">
    <property type="protein sequence ID" value="ELU16209.1"/>
    <property type="molecule type" value="Genomic_DNA"/>
</dbReference>
<dbReference type="PROSITE" id="PS00108">
    <property type="entry name" value="PROTEIN_KINASE_ST"/>
    <property type="match status" value="1"/>
</dbReference>
<reference evidence="8" key="3">
    <citation type="submission" date="2015-06" db="UniProtKB">
        <authorList>
            <consortium name="EnsemblMetazoa"/>
        </authorList>
    </citation>
    <scope>IDENTIFICATION</scope>
</reference>
<dbReference type="InterPro" id="IPR011009">
    <property type="entry name" value="Kinase-like_dom_sf"/>
</dbReference>
<evidence type="ECO:0000256" key="2">
    <source>
        <dbReference type="ARBA" id="ARBA00022679"/>
    </source>
</evidence>
<evidence type="ECO:0000313" key="8">
    <source>
        <dbReference type="EnsemblMetazoa" id="CapteP73842"/>
    </source>
</evidence>